<dbReference type="AlphaFoldDB" id="A8AHG1"/>
<sequence length="32" mass="3500">MPLPDGDAIASYPAYEFRVICRPDKAQPPPAI</sequence>
<evidence type="ECO:0000313" key="2">
    <source>
        <dbReference type="Proteomes" id="UP000008148"/>
    </source>
</evidence>
<reference evidence="1 2" key="1">
    <citation type="submission" date="2007-08" db="EMBL/GenBank/DDBJ databases">
        <authorList>
            <consortium name="The Citrobacter koseri Genome Sequencing Project"/>
            <person name="McClelland M."/>
            <person name="Sanderson E.K."/>
            <person name="Porwollik S."/>
            <person name="Spieth J."/>
            <person name="Clifton W.S."/>
            <person name="Latreille P."/>
            <person name="Courtney L."/>
            <person name="Wang C."/>
            <person name="Pepin K."/>
            <person name="Bhonagiri V."/>
            <person name="Nash W."/>
            <person name="Johnson M."/>
            <person name="Thiruvilangam P."/>
            <person name="Wilson R."/>
        </authorList>
    </citation>
    <scope>NUCLEOTIDE SEQUENCE [LARGE SCALE GENOMIC DNA]</scope>
    <source>
        <strain evidence="2">ATCC BAA-895 / CDC 4225-83 / SGSC4696</strain>
    </source>
</reference>
<evidence type="ECO:0000313" key="1">
    <source>
        <dbReference type="EMBL" id="ABV12923.1"/>
    </source>
</evidence>
<protein>
    <submittedName>
        <fullName evidence="1">Uncharacterized protein</fullName>
    </submittedName>
</protein>
<keyword evidence="2" id="KW-1185">Reference proteome</keyword>
<proteinExistence type="predicted"/>
<dbReference type="Proteomes" id="UP000008148">
    <property type="component" value="Chromosome"/>
</dbReference>
<dbReference type="HOGENOM" id="CLU_3388759_0_0_6"/>
<accession>A8AHG1</accession>
<name>A8AHG1_CITK8</name>
<dbReference type="KEGG" id="cko:CKO_01794"/>
<organism evidence="1 2">
    <name type="scientific">Citrobacter koseri (strain ATCC BAA-895 / CDC 4225-83 / SGSC4696)</name>
    <dbReference type="NCBI Taxonomy" id="290338"/>
    <lineage>
        <taxon>Bacteria</taxon>
        <taxon>Pseudomonadati</taxon>
        <taxon>Pseudomonadota</taxon>
        <taxon>Gammaproteobacteria</taxon>
        <taxon>Enterobacterales</taxon>
        <taxon>Enterobacteriaceae</taxon>
        <taxon>Citrobacter</taxon>
    </lineage>
</organism>
<gene>
    <name evidence="1" type="ordered locus">CKO_01794</name>
</gene>
<dbReference type="EMBL" id="CP000822">
    <property type="protein sequence ID" value="ABV12923.1"/>
    <property type="molecule type" value="Genomic_DNA"/>
</dbReference>